<keyword evidence="6 8" id="KW-1133">Transmembrane helix</keyword>
<dbReference type="Proteomes" id="UP000474159">
    <property type="component" value="Unassembled WGS sequence"/>
</dbReference>
<dbReference type="InterPro" id="IPR024989">
    <property type="entry name" value="MFS_assoc_dom"/>
</dbReference>
<sequence>MPPSSSANAGAFRLSLLYAVIFVEIGIAMPFMPVWLNALGLDPGLIGLLLALPIATRIIATAPLLSLIDRGVGARTLLLIGSLALAATYAAMPASAAIGWPLLAGVIILNSVAGSPLVPSIDYLTLAAVRSDARLDYARIRMSGSVAFLAANLAGGALLGAMGEAVAVPLLLTGLALIASLVAHGSRGVATLPSERKPSGPIHIPRELWFAIGAAAAIQSSHAAIYAFGSIYWTMHGFSTGWIGILWAIGVGAEIGLFAMIGTLPPRWRTPYRLLSFGAVAALVRAIGMSLVGDQLGPVIALQALHGLTFGATQLGAMAAVSVFAPDGARGRAQGSLSAINALAAASATLISGAAYRAGGPLAFALMAPLALIGLCLVGAASRVAGTRAFAARSSETV</sequence>
<evidence type="ECO:0000256" key="7">
    <source>
        <dbReference type="ARBA" id="ARBA00023136"/>
    </source>
</evidence>
<dbReference type="EMBL" id="VZZK01000014">
    <property type="protein sequence ID" value="KAB1078424.1"/>
    <property type="molecule type" value="Genomic_DNA"/>
</dbReference>
<dbReference type="NCBIfam" id="NF037955">
    <property type="entry name" value="mfs"/>
    <property type="match status" value="1"/>
</dbReference>
<dbReference type="GO" id="GO:0005886">
    <property type="term" value="C:plasma membrane"/>
    <property type="evidence" value="ECO:0007669"/>
    <property type="project" value="UniProtKB-SubCell"/>
</dbReference>
<gene>
    <name evidence="10" type="ORF">F6X53_15210</name>
</gene>
<dbReference type="PANTHER" id="PTHR23522">
    <property type="entry name" value="BLL5896 PROTEIN"/>
    <property type="match status" value="1"/>
</dbReference>
<organism evidence="10 11">
    <name type="scientific">Methylobacterium soli</name>
    <dbReference type="NCBI Taxonomy" id="553447"/>
    <lineage>
        <taxon>Bacteria</taxon>
        <taxon>Pseudomonadati</taxon>
        <taxon>Pseudomonadota</taxon>
        <taxon>Alphaproteobacteria</taxon>
        <taxon>Hyphomicrobiales</taxon>
        <taxon>Methylobacteriaceae</taxon>
        <taxon>Methylobacterium</taxon>
    </lineage>
</organism>
<feature type="domain" description="Major facilitator superfamily associated" evidence="9">
    <location>
        <begin position="13"/>
        <end position="361"/>
    </location>
</feature>
<feature type="transmembrane region" description="Helical" evidence="8">
    <location>
        <begin position="72"/>
        <end position="92"/>
    </location>
</feature>
<feature type="transmembrane region" description="Helical" evidence="8">
    <location>
        <begin position="241"/>
        <end position="262"/>
    </location>
</feature>
<accession>A0A6L3T0X6</accession>
<feature type="transmembrane region" description="Helical" evidence="8">
    <location>
        <begin position="274"/>
        <end position="292"/>
    </location>
</feature>
<dbReference type="InterPro" id="IPR026032">
    <property type="entry name" value="HcaT-like"/>
</dbReference>
<name>A0A6L3T0X6_9HYPH</name>
<dbReference type="AlphaFoldDB" id="A0A6L3T0X6"/>
<feature type="transmembrane region" description="Helical" evidence="8">
    <location>
        <begin position="304"/>
        <end position="325"/>
    </location>
</feature>
<keyword evidence="5 8" id="KW-0812">Transmembrane</keyword>
<evidence type="ECO:0000313" key="11">
    <source>
        <dbReference type="Proteomes" id="UP000474159"/>
    </source>
</evidence>
<dbReference type="OrthoDB" id="9150135at2"/>
<evidence type="ECO:0000259" key="9">
    <source>
        <dbReference type="Pfam" id="PF12832"/>
    </source>
</evidence>
<dbReference type="RefSeq" id="WP_151001043.1">
    <property type="nucleotide sequence ID" value="NZ_BPQY01000079.1"/>
</dbReference>
<feature type="transmembrane region" description="Helical" evidence="8">
    <location>
        <begin position="208"/>
        <end position="229"/>
    </location>
</feature>
<comment type="caution">
    <text evidence="10">The sequence shown here is derived from an EMBL/GenBank/DDBJ whole genome shotgun (WGS) entry which is preliminary data.</text>
</comment>
<evidence type="ECO:0000313" key="10">
    <source>
        <dbReference type="EMBL" id="KAB1078424.1"/>
    </source>
</evidence>
<protein>
    <submittedName>
        <fullName evidence="10">MFS transporter</fullName>
    </submittedName>
</protein>
<dbReference type="InterPro" id="IPR036259">
    <property type="entry name" value="MFS_trans_sf"/>
</dbReference>
<evidence type="ECO:0000256" key="8">
    <source>
        <dbReference type="SAM" id="Phobius"/>
    </source>
</evidence>
<feature type="transmembrane region" description="Helical" evidence="8">
    <location>
        <begin position="337"/>
        <end position="356"/>
    </location>
</feature>
<evidence type="ECO:0000256" key="1">
    <source>
        <dbReference type="ARBA" id="ARBA00004429"/>
    </source>
</evidence>
<keyword evidence="7 8" id="KW-0472">Membrane</keyword>
<feature type="transmembrane region" description="Helical" evidence="8">
    <location>
        <begin position="44"/>
        <end position="65"/>
    </location>
</feature>
<evidence type="ECO:0000256" key="2">
    <source>
        <dbReference type="ARBA" id="ARBA00022448"/>
    </source>
</evidence>
<feature type="transmembrane region" description="Helical" evidence="8">
    <location>
        <begin position="12"/>
        <end position="32"/>
    </location>
</feature>
<comment type="subcellular location">
    <subcellularLocation>
        <location evidence="1">Cell inner membrane</location>
        <topology evidence="1">Multi-pass membrane protein</topology>
    </subcellularLocation>
</comment>
<feature type="transmembrane region" description="Helical" evidence="8">
    <location>
        <begin position="166"/>
        <end position="187"/>
    </location>
</feature>
<dbReference type="PIRSF" id="PIRSF004925">
    <property type="entry name" value="HcaT"/>
    <property type="match status" value="1"/>
</dbReference>
<keyword evidence="2" id="KW-0813">Transport</keyword>
<keyword evidence="3" id="KW-1003">Cell membrane</keyword>
<dbReference type="GO" id="GO:0015528">
    <property type="term" value="F:lactose:proton symporter activity"/>
    <property type="evidence" value="ECO:0007669"/>
    <property type="project" value="TreeGrafter"/>
</dbReference>
<keyword evidence="11" id="KW-1185">Reference proteome</keyword>
<feature type="transmembrane region" description="Helical" evidence="8">
    <location>
        <begin position="98"/>
        <end position="119"/>
    </location>
</feature>
<dbReference type="GO" id="GO:0030395">
    <property type="term" value="F:lactose binding"/>
    <property type="evidence" value="ECO:0007669"/>
    <property type="project" value="TreeGrafter"/>
</dbReference>
<keyword evidence="4" id="KW-0997">Cell inner membrane</keyword>
<evidence type="ECO:0000256" key="6">
    <source>
        <dbReference type="ARBA" id="ARBA00022989"/>
    </source>
</evidence>
<evidence type="ECO:0000256" key="5">
    <source>
        <dbReference type="ARBA" id="ARBA00022692"/>
    </source>
</evidence>
<evidence type="ECO:0000256" key="3">
    <source>
        <dbReference type="ARBA" id="ARBA00022475"/>
    </source>
</evidence>
<feature type="transmembrane region" description="Helical" evidence="8">
    <location>
        <begin position="140"/>
        <end position="160"/>
    </location>
</feature>
<proteinExistence type="predicted"/>
<dbReference type="Gene3D" id="1.20.1250.20">
    <property type="entry name" value="MFS general substrate transporter like domains"/>
    <property type="match status" value="2"/>
</dbReference>
<dbReference type="SUPFAM" id="SSF103473">
    <property type="entry name" value="MFS general substrate transporter"/>
    <property type="match status" value="1"/>
</dbReference>
<feature type="transmembrane region" description="Helical" evidence="8">
    <location>
        <begin position="362"/>
        <end position="385"/>
    </location>
</feature>
<dbReference type="PANTHER" id="PTHR23522:SF10">
    <property type="entry name" value="3-PHENYLPROPIONIC ACID TRANSPORTER-RELATED"/>
    <property type="match status" value="1"/>
</dbReference>
<reference evidence="10 11" key="1">
    <citation type="submission" date="2019-09" db="EMBL/GenBank/DDBJ databases">
        <title>YIM 48816 draft genome.</title>
        <authorList>
            <person name="Jiang L."/>
        </authorList>
    </citation>
    <scope>NUCLEOTIDE SEQUENCE [LARGE SCALE GENOMIC DNA]</scope>
    <source>
        <strain evidence="10 11">YIM 48816</strain>
    </source>
</reference>
<evidence type="ECO:0000256" key="4">
    <source>
        <dbReference type="ARBA" id="ARBA00022519"/>
    </source>
</evidence>
<dbReference type="Pfam" id="PF12832">
    <property type="entry name" value="MFS_1_like"/>
    <property type="match status" value="1"/>
</dbReference>